<proteinExistence type="predicted"/>
<feature type="transmembrane region" description="Helical" evidence="1">
    <location>
        <begin position="54"/>
        <end position="73"/>
    </location>
</feature>
<evidence type="ECO:0000313" key="3">
    <source>
        <dbReference type="EMBL" id="CAL6005894.1"/>
    </source>
</evidence>
<comment type="caution">
    <text evidence="2">The sequence shown here is derived from an EMBL/GenBank/DDBJ whole genome shotgun (WGS) entry which is preliminary data.</text>
</comment>
<dbReference type="AlphaFoldDB" id="A0AA86P811"/>
<keyword evidence="1" id="KW-1133">Transmembrane helix</keyword>
<dbReference type="EMBL" id="CATOUU010000517">
    <property type="protein sequence ID" value="CAI9932556.1"/>
    <property type="molecule type" value="Genomic_DNA"/>
</dbReference>
<dbReference type="EMBL" id="CAXDID020000052">
    <property type="protein sequence ID" value="CAL6005894.1"/>
    <property type="molecule type" value="Genomic_DNA"/>
</dbReference>
<evidence type="ECO:0000313" key="4">
    <source>
        <dbReference type="Proteomes" id="UP001642409"/>
    </source>
</evidence>
<feature type="transmembrane region" description="Helical" evidence="1">
    <location>
        <begin position="85"/>
        <end position="107"/>
    </location>
</feature>
<dbReference type="Proteomes" id="UP001642409">
    <property type="component" value="Unassembled WGS sequence"/>
</dbReference>
<keyword evidence="1" id="KW-0472">Membrane</keyword>
<keyword evidence="1" id="KW-0812">Transmembrane</keyword>
<evidence type="ECO:0000313" key="2">
    <source>
        <dbReference type="EMBL" id="CAI9932556.1"/>
    </source>
</evidence>
<gene>
    <name evidence="3" type="ORF">HINF_LOCUS19820</name>
    <name evidence="2" type="ORF">HINF_LOCUS20201</name>
</gene>
<protein>
    <submittedName>
        <fullName evidence="3">Hypothetical_protein</fullName>
    </submittedName>
</protein>
<keyword evidence="4" id="KW-1185">Reference proteome</keyword>
<name>A0AA86P811_9EUKA</name>
<organism evidence="2">
    <name type="scientific">Hexamita inflata</name>
    <dbReference type="NCBI Taxonomy" id="28002"/>
    <lineage>
        <taxon>Eukaryota</taxon>
        <taxon>Metamonada</taxon>
        <taxon>Diplomonadida</taxon>
        <taxon>Hexamitidae</taxon>
        <taxon>Hexamitinae</taxon>
        <taxon>Hexamita</taxon>
    </lineage>
</organism>
<reference evidence="3 4" key="2">
    <citation type="submission" date="2024-07" db="EMBL/GenBank/DDBJ databases">
        <authorList>
            <person name="Akdeniz Z."/>
        </authorList>
    </citation>
    <scope>NUCLEOTIDE SEQUENCE [LARGE SCALE GENOMIC DNA]</scope>
</reference>
<accession>A0AA86P811</accession>
<sequence length="186" mass="21042">MACTKDMYFTLNNVCITLIFQNQFTMKIQTLSTSELVSSMVVFRISSSSKLLKMYTVSLLNLLNIIGFVQGIPSHNYSWLLTVKYVQLSPIFSLICSAVSNLVILLANKVSSSSSYWYGSKQVSFWVQKTGPRREVPISSGFRRPRTTLSSSRYQCKNQGRKSLLGSTTSLKQQYSRIRRFVASSL</sequence>
<reference evidence="2" key="1">
    <citation type="submission" date="2023-06" db="EMBL/GenBank/DDBJ databases">
        <authorList>
            <person name="Kurt Z."/>
        </authorList>
    </citation>
    <scope>NUCLEOTIDE SEQUENCE</scope>
</reference>
<evidence type="ECO:0000256" key="1">
    <source>
        <dbReference type="SAM" id="Phobius"/>
    </source>
</evidence>